<dbReference type="InterPro" id="IPR023187">
    <property type="entry name" value="Tscrpt_reg_MarR-type_CS"/>
</dbReference>
<evidence type="ECO:0000313" key="5">
    <source>
        <dbReference type="EMBL" id="SUE16168.1"/>
    </source>
</evidence>
<keyword evidence="2" id="KW-0238">DNA-binding</keyword>
<dbReference type="GO" id="GO:0003677">
    <property type="term" value="F:DNA binding"/>
    <property type="evidence" value="ECO:0007669"/>
    <property type="project" value="UniProtKB-KW"/>
</dbReference>
<dbReference type="SMART" id="SM00347">
    <property type="entry name" value="HTH_MARR"/>
    <property type="match status" value="1"/>
</dbReference>
<dbReference type="GO" id="GO:0003700">
    <property type="term" value="F:DNA-binding transcription factor activity"/>
    <property type="evidence" value="ECO:0007669"/>
    <property type="project" value="InterPro"/>
</dbReference>
<protein>
    <submittedName>
        <fullName evidence="5">MarR family transcriptional regulator</fullName>
    </submittedName>
</protein>
<evidence type="ECO:0000313" key="6">
    <source>
        <dbReference type="Proteomes" id="UP000254569"/>
    </source>
</evidence>
<dbReference type="Pfam" id="PF01047">
    <property type="entry name" value="MarR"/>
    <property type="match status" value="1"/>
</dbReference>
<evidence type="ECO:0000256" key="1">
    <source>
        <dbReference type="ARBA" id="ARBA00023015"/>
    </source>
</evidence>
<dbReference type="Gene3D" id="1.10.10.10">
    <property type="entry name" value="Winged helix-like DNA-binding domain superfamily/Winged helix DNA-binding domain"/>
    <property type="match status" value="1"/>
</dbReference>
<evidence type="ECO:0000256" key="2">
    <source>
        <dbReference type="ARBA" id="ARBA00023125"/>
    </source>
</evidence>
<dbReference type="PROSITE" id="PS01117">
    <property type="entry name" value="HTH_MARR_1"/>
    <property type="match status" value="1"/>
</dbReference>
<dbReference type="PANTHER" id="PTHR39515:SF2">
    <property type="entry name" value="HTH-TYPE TRANSCRIPTIONAL REGULATOR RV0880"/>
    <property type="match status" value="1"/>
</dbReference>
<dbReference type="InterPro" id="IPR036390">
    <property type="entry name" value="WH_DNA-bd_sf"/>
</dbReference>
<dbReference type="AlphaFoldDB" id="A0A379M3T3"/>
<dbReference type="EMBL" id="UGVI01000001">
    <property type="protein sequence ID" value="SUE16168.1"/>
    <property type="molecule type" value="Genomic_DNA"/>
</dbReference>
<keyword evidence="6" id="KW-1185">Reference proteome</keyword>
<feature type="domain" description="HTH marR-type" evidence="4">
    <location>
        <begin position="21"/>
        <end position="149"/>
    </location>
</feature>
<dbReference type="SUPFAM" id="SSF46785">
    <property type="entry name" value="Winged helix' DNA-binding domain"/>
    <property type="match status" value="1"/>
</dbReference>
<proteinExistence type="predicted"/>
<dbReference type="PROSITE" id="PS50995">
    <property type="entry name" value="HTH_MARR_2"/>
    <property type="match status" value="1"/>
</dbReference>
<keyword evidence="1" id="KW-0805">Transcription regulation</keyword>
<dbReference type="RefSeq" id="WP_172506070.1">
    <property type="nucleotide sequence ID" value="NZ_LPZN01000029.1"/>
</dbReference>
<accession>A0A379M3T3</accession>
<dbReference type="PANTHER" id="PTHR39515">
    <property type="entry name" value="CONSERVED PROTEIN"/>
    <property type="match status" value="1"/>
</dbReference>
<dbReference type="InterPro" id="IPR052526">
    <property type="entry name" value="HTH-type_Bedaq_tolerance"/>
</dbReference>
<keyword evidence="3" id="KW-0804">Transcription</keyword>
<name>A0A379M3T3_9NOCA</name>
<evidence type="ECO:0000256" key="3">
    <source>
        <dbReference type="ARBA" id="ARBA00023163"/>
    </source>
</evidence>
<sequence>MSDLSGSAPRSGTLPFDAEDVHRLRIAIGRISRRMGMFASEEGLTRSQSTLLTTVARHETIGVRDLAEIEGLNPTMCSRMVGKLEDDGLLTRSPDADDKRVVRVHITPAGAALSAELRDRRTALFARHLAELDDRHLAALHGALPALEALSQRVADSPRPSAEGGRP</sequence>
<evidence type="ECO:0000259" key="4">
    <source>
        <dbReference type="PROSITE" id="PS50995"/>
    </source>
</evidence>
<gene>
    <name evidence="5" type="primary">yusO_2</name>
    <name evidence="5" type="ORF">NCTC13296_03036</name>
</gene>
<dbReference type="InterPro" id="IPR000835">
    <property type="entry name" value="HTH_MarR-typ"/>
</dbReference>
<dbReference type="Proteomes" id="UP000254569">
    <property type="component" value="Unassembled WGS sequence"/>
</dbReference>
<organism evidence="5 6">
    <name type="scientific">Rhodococcus gordoniae</name>
    <dbReference type="NCBI Taxonomy" id="223392"/>
    <lineage>
        <taxon>Bacteria</taxon>
        <taxon>Bacillati</taxon>
        <taxon>Actinomycetota</taxon>
        <taxon>Actinomycetes</taxon>
        <taxon>Mycobacteriales</taxon>
        <taxon>Nocardiaceae</taxon>
        <taxon>Rhodococcus</taxon>
    </lineage>
</organism>
<reference evidence="5 6" key="1">
    <citation type="submission" date="2018-06" db="EMBL/GenBank/DDBJ databases">
        <authorList>
            <consortium name="Pathogen Informatics"/>
            <person name="Doyle S."/>
        </authorList>
    </citation>
    <scope>NUCLEOTIDE SEQUENCE [LARGE SCALE GENOMIC DNA]</scope>
    <source>
        <strain evidence="5 6">NCTC13296</strain>
    </source>
</reference>
<dbReference type="InterPro" id="IPR036388">
    <property type="entry name" value="WH-like_DNA-bd_sf"/>
</dbReference>